<evidence type="ECO:0000256" key="8">
    <source>
        <dbReference type="ARBA" id="ARBA00038436"/>
    </source>
</evidence>
<dbReference type="EMBL" id="PDJI01000004">
    <property type="protein sequence ID" value="PFG41243.1"/>
    <property type="molecule type" value="Genomic_DNA"/>
</dbReference>
<evidence type="ECO:0000256" key="5">
    <source>
        <dbReference type="ARBA" id="ARBA00022692"/>
    </source>
</evidence>
<dbReference type="GO" id="GO:0022857">
    <property type="term" value="F:transmembrane transporter activity"/>
    <property type="evidence" value="ECO:0007669"/>
    <property type="project" value="TreeGrafter"/>
</dbReference>
<dbReference type="GO" id="GO:0015740">
    <property type="term" value="P:C4-dicarboxylate transport"/>
    <property type="evidence" value="ECO:0007669"/>
    <property type="project" value="TreeGrafter"/>
</dbReference>
<proteinExistence type="inferred from homology"/>
<evidence type="ECO:0000256" key="3">
    <source>
        <dbReference type="ARBA" id="ARBA00022475"/>
    </source>
</evidence>
<keyword evidence="7 9" id="KW-0472">Membrane</keyword>
<organism evidence="11 12">
    <name type="scientific">Georgenia soli</name>
    <dbReference type="NCBI Taxonomy" id="638953"/>
    <lineage>
        <taxon>Bacteria</taxon>
        <taxon>Bacillati</taxon>
        <taxon>Actinomycetota</taxon>
        <taxon>Actinomycetes</taxon>
        <taxon>Micrococcales</taxon>
        <taxon>Bogoriellaceae</taxon>
        <taxon>Georgenia</taxon>
    </lineage>
</organism>
<comment type="similarity">
    <text evidence="8">Belongs to the TRAP transporter small permease family.</text>
</comment>
<keyword evidence="4" id="KW-0997">Cell inner membrane</keyword>
<dbReference type="RefSeq" id="WP_098485032.1">
    <property type="nucleotide sequence ID" value="NZ_PDJI01000004.1"/>
</dbReference>
<evidence type="ECO:0000256" key="1">
    <source>
        <dbReference type="ARBA" id="ARBA00004429"/>
    </source>
</evidence>
<evidence type="ECO:0000256" key="9">
    <source>
        <dbReference type="SAM" id="Phobius"/>
    </source>
</evidence>
<dbReference type="OrthoDB" id="2085311at2"/>
<evidence type="ECO:0000313" key="11">
    <source>
        <dbReference type="EMBL" id="PFG41243.1"/>
    </source>
</evidence>
<dbReference type="GO" id="GO:0005886">
    <property type="term" value="C:plasma membrane"/>
    <property type="evidence" value="ECO:0007669"/>
    <property type="project" value="UniProtKB-SubCell"/>
</dbReference>
<keyword evidence="6 9" id="KW-1133">Transmembrane helix</keyword>
<sequence>MHALKNGLDAVLKWASVVLFALLVVIVVWQVFTRQVIESPATWTEEAARYTFVWLGFFAAALVFSERGHIAVDFLVRQFPEAVQRVIAVLVQLAIIAFAAITLVYGGWRASQGAWNQNLTALSGTVGQMYLVMPITGVLIIIYALYHVVAQLTRSESAVEDVEPDVI</sequence>
<dbReference type="InterPro" id="IPR007387">
    <property type="entry name" value="TRAP_DctQ"/>
</dbReference>
<dbReference type="Pfam" id="PF04290">
    <property type="entry name" value="DctQ"/>
    <property type="match status" value="1"/>
</dbReference>
<feature type="transmembrane region" description="Helical" evidence="9">
    <location>
        <begin position="47"/>
        <end position="65"/>
    </location>
</feature>
<comment type="subcellular location">
    <subcellularLocation>
        <location evidence="1">Cell inner membrane</location>
        <topology evidence="1">Multi-pass membrane protein</topology>
    </subcellularLocation>
</comment>
<evidence type="ECO:0000259" key="10">
    <source>
        <dbReference type="Pfam" id="PF04290"/>
    </source>
</evidence>
<keyword evidence="5 9" id="KW-0812">Transmembrane</keyword>
<feature type="domain" description="Tripartite ATP-independent periplasmic transporters DctQ component" evidence="10">
    <location>
        <begin position="23"/>
        <end position="153"/>
    </location>
</feature>
<feature type="transmembrane region" description="Helical" evidence="9">
    <location>
        <begin position="128"/>
        <end position="146"/>
    </location>
</feature>
<dbReference type="PANTHER" id="PTHR35011">
    <property type="entry name" value="2,3-DIKETO-L-GULONATE TRAP TRANSPORTER SMALL PERMEASE PROTEIN YIAM"/>
    <property type="match status" value="1"/>
</dbReference>
<keyword evidence="2" id="KW-0813">Transport</keyword>
<evidence type="ECO:0000313" key="12">
    <source>
        <dbReference type="Proteomes" id="UP000222106"/>
    </source>
</evidence>
<accession>A0A2A9ER65</accession>
<evidence type="ECO:0000256" key="7">
    <source>
        <dbReference type="ARBA" id="ARBA00023136"/>
    </source>
</evidence>
<comment type="caution">
    <text evidence="11">The sequence shown here is derived from an EMBL/GenBank/DDBJ whole genome shotgun (WGS) entry which is preliminary data.</text>
</comment>
<name>A0A2A9ER65_9MICO</name>
<dbReference type="AlphaFoldDB" id="A0A2A9ER65"/>
<feature type="transmembrane region" description="Helical" evidence="9">
    <location>
        <begin position="12"/>
        <end position="32"/>
    </location>
</feature>
<keyword evidence="3" id="KW-1003">Cell membrane</keyword>
<gene>
    <name evidence="11" type="ORF">ATJ97_3791</name>
</gene>
<evidence type="ECO:0000256" key="4">
    <source>
        <dbReference type="ARBA" id="ARBA00022519"/>
    </source>
</evidence>
<feature type="transmembrane region" description="Helical" evidence="9">
    <location>
        <begin position="86"/>
        <end position="108"/>
    </location>
</feature>
<protein>
    <submittedName>
        <fullName evidence="11">TRAP-type C4-dicarboxylate transport system permease small subunit</fullName>
    </submittedName>
</protein>
<dbReference type="Proteomes" id="UP000222106">
    <property type="component" value="Unassembled WGS sequence"/>
</dbReference>
<dbReference type="PANTHER" id="PTHR35011:SF2">
    <property type="entry name" value="2,3-DIKETO-L-GULONATE TRAP TRANSPORTER SMALL PERMEASE PROTEIN YIAM"/>
    <property type="match status" value="1"/>
</dbReference>
<evidence type="ECO:0000256" key="6">
    <source>
        <dbReference type="ARBA" id="ARBA00022989"/>
    </source>
</evidence>
<keyword evidence="12" id="KW-1185">Reference proteome</keyword>
<reference evidence="11 12" key="1">
    <citation type="submission" date="2017-10" db="EMBL/GenBank/DDBJ databases">
        <title>Sequencing the genomes of 1000 actinobacteria strains.</title>
        <authorList>
            <person name="Klenk H.-P."/>
        </authorList>
    </citation>
    <scope>NUCLEOTIDE SEQUENCE [LARGE SCALE GENOMIC DNA]</scope>
    <source>
        <strain evidence="11 12">DSM 21838</strain>
    </source>
</reference>
<dbReference type="InterPro" id="IPR055348">
    <property type="entry name" value="DctQ"/>
</dbReference>
<evidence type="ECO:0000256" key="2">
    <source>
        <dbReference type="ARBA" id="ARBA00022448"/>
    </source>
</evidence>